<reference evidence="1 2" key="1">
    <citation type="submission" date="2021-07" db="EMBL/GenBank/DDBJ databases">
        <title>Sequencing Streptomyces halstedii LGO-A4 genome an citrus endophytic actinomycete.</title>
        <authorList>
            <person name="Samborskyy M."/>
            <person name="Scott N."/>
            <person name="Deglau R."/>
            <person name="Dickens S."/>
            <person name="Oliveira L.G."/>
        </authorList>
    </citation>
    <scope>NUCLEOTIDE SEQUENCE [LARGE SCALE GENOMIC DNA]</scope>
    <source>
        <strain evidence="1 2">LGO-A4</strain>
    </source>
</reference>
<keyword evidence="2" id="KW-1185">Reference proteome</keyword>
<proteinExistence type="predicted"/>
<comment type="caution">
    <text evidence="1">The sequence shown here is derived from an EMBL/GenBank/DDBJ whole genome shotgun (WGS) entry which is preliminary data.</text>
</comment>
<accession>A0ABS6TSX0</accession>
<dbReference type="RefSeq" id="WP_228869962.1">
    <property type="nucleotide sequence ID" value="NZ_JAHUVW010000001.1"/>
</dbReference>
<name>A0ABS6TSX0_STRHA</name>
<protein>
    <submittedName>
        <fullName evidence="1">Uncharacterized protein</fullName>
    </submittedName>
</protein>
<organism evidence="1 2">
    <name type="scientific">Streptomyces halstedii</name>
    <dbReference type="NCBI Taxonomy" id="1944"/>
    <lineage>
        <taxon>Bacteria</taxon>
        <taxon>Bacillati</taxon>
        <taxon>Actinomycetota</taxon>
        <taxon>Actinomycetes</taxon>
        <taxon>Kitasatosporales</taxon>
        <taxon>Streptomycetaceae</taxon>
        <taxon>Streptomyces</taxon>
    </lineage>
</organism>
<evidence type="ECO:0000313" key="2">
    <source>
        <dbReference type="Proteomes" id="UP000735541"/>
    </source>
</evidence>
<gene>
    <name evidence="1" type="ORF">STHAL_18180</name>
</gene>
<evidence type="ECO:0000313" key="1">
    <source>
        <dbReference type="EMBL" id="MBV7671380.1"/>
    </source>
</evidence>
<dbReference type="Proteomes" id="UP000735541">
    <property type="component" value="Unassembled WGS sequence"/>
</dbReference>
<sequence length="122" mass="12447">MATTQIPYTNLVPNGSLAQPAGTTTVAAPANNMQISNAFPELTLLRVVNTGAEQDITIKAGAHPPALAAGQGDLVVTVAATTGVQFIGPFESGRFVQSDGSMLIEAETTGATIAALRVPRNT</sequence>
<dbReference type="EMBL" id="JAHUVW010000001">
    <property type="protein sequence ID" value="MBV7671380.1"/>
    <property type="molecule type" value="Genomic_DNA"/>
</dbReference>